<reference evidence="1 2" key="1">
    <citation type="submission" date="2020-02" db="EMBL/GenBank/DDBJ databases">
        <authorList>
            <person name="Ferguson B K."/>
        </authorList>
    </citation>
    <scope>NUCLEOTIDE SEQUENCE [LARGE SCALE GENOMIC DNA]</scope>
</reference>
<evidence type="ECO:0000313" key="2">
    <source>
        <dbReference type="Proteomes" id="UP000479190"/>
    </source>
</evidence>
<gene>
    <name evidence="1" type="ORF">TBRA_LOCUS3669</name>
</gene>
<keyword evidence="2" id="KW-1185">Reference proteome</keyword>
<sequence>MRNASDANSARHNNRRARSTEKLSRLCTLRIHLRLIRTHVICVESARPRDYNVSDDTCQRECHEENRALPEPFVTIRERCVAYLLDLIARTGRQRAIYFTILYLNKLNAHLCKYLY</sequence>
<evidence type="ECO:0000313" key="1">
    <source>
        <dbReference type="EMBL" id="CAB0031702.1"/>
    </source>
</evidence>
<name>A0A6H5I9T9_9HYME</name>
<accession>A0A6H5I9T9</accession>
<proteinExistence type="predicted"/>
<dbReference type="Proteomes" id="UP000479190">
    <property type="component" value="Unassembled WGS sequence"/>
</dbReference>
<dbReference type="EMBL" id="CADCXV010000650">
    <property type="protein sequence ID" value="CAB0031702.1"/>
    <property type="molecule type" value="Genomic_DNA"/>
</dbReference>
<protein>
    <submittedName>
        <fullName evidence="1">Uncharacterized protein</fullName>
    </submittedName>
</protein>
<organism evidence="1 2">
    <name type="scientific">Trichogramma brassicae</name>
    <dbReference type="NCBI Taxonomy" id="86971"/>
    <lineage>
        <taxon>Eukaryota</taxon>
        <taxon>Metazoa</taxon>
        <taxon>Ecdysozoa</taxon>
        <taxon>Arthropoda</taxon>
        <taxon>Hexapoda</taxon>
        <taxon>Insecta</taxon>
        <taxon>Pterygota</taxon>
        <taxon>Neoptera</taxon>
        <taxon>Endopterygota</taxon>
        <taxon>Hymenoptera</taxon>
        <taxon>Apocrita</taxon>
        <taxon>Proctotrupomorpha</taxon>
        <taxon>Chalcidoidea</taxon>
        <taxon>Trichogrammatidae</taxon>
        <taxon>Trichogramma</taxon>
    </lineage>
</organism>
<dbReference type="AlphaFoldDB" id="A0A6H5I9T9"/>